<protein>
    <recommendedName>
        <fullName evidence="5">alcohol dehydrogenase</fullName>
        <ecNumber evidence="5">1.1.1.1</ecNumber>
    </recommendedName>
</protein>
<keyword evidence="8" id="KW-0862">Zinc</keyword>
<accession>A0A166DUM0</accession>
<comment type="similarity">
    <text evidence="3">Belongs to the zinc-containing alcohol dehydrogenase family.</text>
</comment>
<evidence type="ECO:0000256" key="11">
    <source>
        <dbReference type="ARBA" id="ARBA00049164"/>
    </source>
</evidence>
<proteinExistence type="inferred from homology"/>
<dbReference type="STRING" id="79200.A0A166DUM0"/>
<evidence type="ECO:0000256" key="7">
    <source>
        <dbReference type="ARBA" id="ARBA00022723"/>
    </source>
</evidence>
<evidence type="ECO:0000256" key="2">
    <source>
        <dbReference type="ARBA" id="ARBA00004496"/>
    </source>
</evidence>
<evidence type="ECO:0000256" key="9">
    <source>
        <dbReference type="ARBA" id="ARBA00023002"/>
    </source>
</evidence>
<evidence type="ECO:0000256" key="12">
    <source>
        <dbReference type="ARBA" id="ARBA00049243"/>
    </source>
</evidence>
<comment type="cofactor">
    <cofactor evidence="1">
        <name>Zn(2+)</name>
        <dbReference type="ChEBI" id="CHEBI:29105"/>
    </cofactor>
</comment>
<dbReference type="PANTHER" id="PTHR43880">
    <property type="entry name" value="ALCOHOL DEHYDROGENASE"/>
    <property type="match status" value="1"/>
</dbReference>
<evidence type="ECO:0000256" key="8">
    <source>
        <dbReference type="ARBA" id="ARBA00022833"/>
    </source>
</evidence>
<keyword evidence="10" id="KW-0520">NAD</keyword>
<evidence type="ECO:0000313" key="13">
    <source>
        <dbReference type="EMBL" id="KZN05702.1"/>
    </source>
</evidence>
<evidence type="ECO:0000256" key="6">
    <source>
        <dbReference type="ARBA" id="ARBA00022490"/>
    </source>
</evidence>
<gene>
    <name evidence="13" type="ORF">DCAR_006539</name>
</gene>
<dbReference type="GO" id="GO:0005829">
    <property type="term" value="C:cytosol"/>
    <property type="evidence" value="ECO:0007669"/>
    <property type="project" value="TreeGrafter"/>
</dbReference>
<dbReference type="AlphaFoldDB" id="A0A166DUM0"/>
<evidence type="ECO:0000256" key="10">
    <source>
        <dbReference type="ARBA" id="ARBA00023027"/>
    </source>
</evidence>
<dbReference type="EC" id="1.1.1.1" evidence="5"/>
<comment type="catalytic activity">
    <reaction evidence="11">
        <text>a secondary alcohol + NAD(+) = a ketone + NADH + H(+)</text>
        <dbReference type="Rhea" id="RHEA:10740"/>
        <dbReference type="ChEBI" id="CHEBI:15378"/>
        <dbReference type="ChEBI" id="CHEBI:17087"/>
        <dbReference type="ChEBI" id="CHEBI:35681"/>
        <dbReference type="ChEBI" id="CHEBI:57540"/>
        <dbReference type="ChEBI" id="CHEBI:57945"/>
        <dbReference type="EC" id="1.1.1.1"/>
    </reaction>
</comment>
<keyword evidence="9" id="KW-0560">Oxidoreductase</keyword>
<name>A0A166DUM0_DAUCS</name>
<evidence type="ECO:0000256" key="1">
    <source>
        <dbReference type="ARBA" id="ARBA00001947"/>
    </source>
</evidence>
<reference evidence="13" key="1">
    <citation type="journal article" date="2016" name="Nat. Genet.">
        <title>A high-quality carrot genome assembly provides new insights into carotenoid accumulation and asterid genome evolution.</title>
        <authorList>
            <person name="Iorizzo M."/>
            <person name="Ellison S."/>
            <person name="Senalik D."/>
            <person name="Zeng P."/>
            <person name="Satapoomin P."/>
            <person name="Huang J."/>
            <person name="Bowman M."/>
            <person name="Iovene M."/>
            <person name="Sanseverino W."/>
            <person name="Cavagnaro P."/>
            <person name="Yildiz M."/>
            <person name="Macko-Podgorni A."/>
            <person name="Moranska E."/>
            <person name="Grzebelus E."/>
            <person name="Grzebelus D."/>
            <person name="Ashrafi H."/>
            <person name="Zheng Z."/>
            <person name="Cheng S."/>
            <person name="Spooner D."/>
            <person name="Van Deynze A."/>
            <person name="Simon P."/>
        </authorList>
    </citation>
    <scope>NUCLEOTIDE SEQUENCE [LARGE SCALE GENOMIC DNA]</scope>
    <source>
        <tissue evidence="13">Leaf</tissue>
    </source>
</reference>
<dbReference type="Gene3D" id="3.90.180.10">
    <property type="entry name" value="Medium-chain alcohol dehydrogenases, catalytic domain"/>
    <property type="match status" value="1"/>
</dbReference>
<dbReference type="EMBL" id="LNRQ01000002">
    <property type="protein sequence ID" value="KZN05702.1"/>
    <property type="molecule type" value="Genomic_DNA"/>
</dbReference>
<evidence type="ECO:0000256" key="3">
    <source>
        <dbReference type="ARBA" id="ARBA00008072"/>
    </source>
</evidence>
<comment type="subcellular location">
    <subcellularLocation>
        <location evidence="2">Cytoplasm</location>
    </subcellularLocation>
</comment>
<dbReference type="InterPro" id="IPR011032">
    <property type="entry name" value="GroES-like_sf"/>
</dbReference>
<sequence length="72" mass="8437">MTFKGTFFGNYKPRNDILGVVEKYMNKEMVVEKFSTHKVNLSDINKAFDYMIRGKAQRHRHRCLGKANILEA</sequence>
<comment type="subunit">
    <text evidence="4">Homodimer.</text>
</comment>
<dbReference type="GO" id="GO:0051903">
    <property type="term" value="F:S-(hydroxymethyl)glutathione dehydrogenase [NAD(P)+] activity"/>
    <property type="evidence" value="ECO:0007669"/>
    <property type="project" value="TreeGrafter"/>
</dbReference>
<dbReference type="GO" id="GO:0046294">
    <property type="term" value="P:formaldehyde catabolic process"/>
    <property type="evidence" value="ECO:0007669"/>
    <property type="project" value="TreeGrafter"/>
</dbReference>
<dbReference type="PANTHER" id="PTHR43880:SF9">
    <property type="entry name" value="ALCOHOL DEHYDROGENASE 1"/>
    <property type="match status" value="1"/>
</dbReference>
<comment type="catalytic activity">
    <reaction evidence="12">
        <text>a primary alcohol + NAD(+) = an aldehyde + NADH + H(+)</text>
        <dbReference type="Rhea" id="RHEA:10736"/>
        <dbReference type="ChEBI" id="CHEBI:15378"/>
        <dbReference type="ChEBI" id="CHEBI:15734"/>
        <dbReference type="ChEBI" id="CHEBI:17478"/>
        <dbReference type="ChEBI" id="CHEBI:57540"/>
        <dbReference type="ChEBI" id="CHEBI:57945"/>
        <dbReference type="EC" id="1.1.1.1"/>
    </reaction>
</comment>
<keyword evidence="7" id="KW-0479">Metal-binding</keyword>
<evidence type="ECO:0000256" key="4">
    <source>
        <dbReference type="ARBA" id="ARBA00011738"/>
    </source>
</evidence>
<dbReference type="GO" id="GO:0008270">
    <property type="term" value="F:zinc ion binding"/>
    <property type="evidence" value="ECO:0007669"/>
    <property type="project" value="TreeGrafter"/>
</dbReference>
<evidence type="ECO:0000256" key="5">
    <source>
        <dbReference type="ARBA" id="ARBA00013190"/>
    </source>
</evidence>
<dbReference type="SUPFAM" id="SSF50129">
    <property type="entry name" value="GroES-like"/>
    <property type="match status" value="1"/>
</dbReference>
<organism evidence="13">
    <name type="scientific">Daucus carota subsp. sativus</name>
    <name type="common">Carrot</name>
    <dbReference type="NCBI Taxonomy" id="79200"/>
    <lineage>
        <taxon>Eukaryota</taxon>
        <taxon>Viridiplantae</taxon>
        <taxon>Streptophyta</taxon>
        <taxon>Embryophyta</taxon>
        <taxon>Tracheophyta</taxon>
        <taxon>Spermatophyta</taxon>
        <taxon>Magnoliopsida</taxon>
        <taxon>eudicotyledons</taxon>
        <taxon>Gunneridae</taxon>
        <taxon>Pentapetalae</taxon>
        <taxon>asterids</taxon>
        <taxon>campanulids</taxon>
        <taxon>Apiales</taxon>
        <taxon>Apiaceae</taxon>
        <taxon>Apioideae</taxon>
        <taxon>Scandiceae</taxon>
        <taxon>Daucinae</taxon>
        <taxon>Daucus</taxon>
        <taxon>Daucus sect. Daucus</taxon>
    </lineage>
</organism>
<comment type="caution">
    <text evidence="13">The sequence shown here is derived from an EMBL/GenBank/DDBJ whole genome shotgun (WGS) entry which is preliminary data.</text>
</comment>
<dbReference type="Gramene" id="KZN05702">
    <property type="protein sequence ID" value="KZN05702"/>
    <property type="gene ID" value="DCAR_006539"/>
</dbReference>
<keyword evidence="6" id="KW-0963">Cytoplasm</keyword>
<dbReference type="GO" id="GO:0004022">
    <property type="term" value="F:alcohol dehydrogenase (NAD+) activity"/>
    <property type="evidence" value="ECO:0007669"/>
    <property type="project" value="UniProtKB-EC"/>
</dbReference>
<dbReference type="OMA" id="YKPRNDI"/>